<dbReference type="GO" id="GO:0019748">
    <property type="term" value="P:secondary metabolic process"/>
    <property type="evidence" value="ECO:0007669"/>
    <property type="project" value="UniProtKB-ARBA"/>
</dbReference>
<dbReference type="eggNOG" id="KOG1178">
    <property type="taxonomic scope" value="Eukaryota"/>
</dbReference>
<feature type="domain" description="Carrier" evidence="7">
    <location>
        <begin position="2343"/>
        <end position="2419"/>
    </location>
</feature>
<dbReference type="FunFam" id="3.30.559.10:FF:000016">
    <property type="entry name" value="Nonribosomal peptide synthase Pes1"/>
    <property type="match status" value="3"/>
</dbReference>
<dbReference type="PROSITE" id="PS50075">
    <property type="entry name" value="CARRIER"/>
    <property type="match status" value="7"/>
</dbReference>
<proteinExistence type="inferred from homology"/>
<feature type="domain" description="Carrier" evidence="7">
    <location>
        <begin position="806"/>
        <end position="882"/>
    </location>
</feature>
<dbReference type="InterPro" id="IPR045851">
    <property type="entry name" value="AMP-bd_C_sf"/>
</dbReference>
<dbReference type="OrthoDB" id="416786at2759"/>
<evidence type="ECO:0000256" key="2">
    <source>
        <dbReference type="ARBA" id="ARBA00022553"/>
    </source>
</evidence>
<dbReference type="CDD" id="cd05918">
    <property type="entry name" value="A_NRPS_SidN3_like"/>
    <property type="match status" value="5"/>
</dbReference>
<organism evidence="8 9">
    <name type="scientific">Arthroderma otae (strain ATCC MYA-4605 / CBS 113480)</name>
    <name type="common">Microsporum canis</name>
    <dbReference type="NCBI Taxonomy" id="554155"/>
    <lineage>
        <taxon>Eukaryota</taxon>
        <taxon>Fungi</taxon>
        <taxon>Dikarya</taxon>
        <taxon>Ascomycota</taxon>
        <taxon>Pezizomycotina</taxon>
        <taxon>Eurotiomycetes</taxon>
        <taxon>Eurotiomycetidae</taxon>
        <taxon>Onygenales</taxon>
        <taxon>Arthrodermataceae</taxon>
        <taxon>Microsporum</taxon>
    </lineage>
</organism>
<dbReference type="CDD" id="cd19534">
    <property type="entry name" value="E_NRPS"/>
    <property type="match status" value="3"/>
</dbReference>
<dbReference type="HOGENOM" id="CLU_000022_60_6_1"/>
<dbReference type="VEuPathDB" id="FungiDB:MCYG_02927"/>
<dbReference type="Pfam" id="PF00668">
    <property type="entry name" value="Condensation"/>
    <property type="match status" value="9"/>
</dbReference>
<dbReference type="GeneID" id="9224867"/>
<dbReference type="InterPro" id="IPR020845">
    <property type="entry name" value="AMP-binding_CS"/>
</dbReference>
<evidence type="ECO:0000313" key="8">
    <source>
        <dbReference type="EMBL" id="EEQ30108.1"/>
    </source>
</evidence>
<feature type="domain" description="Carrier" evidence="7">
    <location>
        <begin position="7785"/>
        <end position="7862"/>
    </location>
</feature>
<dbReference type="Gene3D" id="3.40.50.12780">
    <property type="entry name" value="N-terminal domain of ligase-like"/>
    <property type="match status" value="4"/>
</dbReference>
<dbReference type="GO" id="GO:0016874">
    <property type="term" value="F:ligase activity"/>
    <property type="evidence" value="ECO:0007669"/>
    <property type="project" value="UniProtKB-KW"/>
</dbReference>
<dbReference type="InterPro" id="IPR009081">
    <property type="entry name" value="PP-bd_ACP"/>
</dbReference>
<reference evidence="9" key="1">
    <citation type="journal article" date="2012" name="MBio">
        <title>Comparative genome analysis of Trichophyton rubrum and related dermatophytes reveals candidate genes involved in infection.</title>
        <authorList>
            <person name="Martinez D.A."/>
            <person name="Oliver B.G."/>
            <person name="Graeser Y."/>
            <person name="Goldberg J.M."/>
            <person name="Li W."/>
            <person name="Martinez-Rossi N.M."/>
            <person name="Monod M."/>
            <person name="Shelest E."/>
            <person name="Barton R.C."/>
            <person name="Birch E."/>
            <person name="Brakhage A.A."/>
            <person name="Chen Z."/>
            <person name="Gurr S.J."/>
            <person name="Heiman D."/>
            <person name="Heitman J."/>
            <person name="Kosti I."/>
            <person name="Rossi A."/>
            <person name="Saif S."/>
            <person name="Samalova M."/>
            <person name="Saunders C.W."/>
            <person name="Shea T."/>
            <person name="Summerbell R.C."/>
            <person name="Xu J."/>
            <person name="Young S."/>
            <person name="Zeng Q."/>
            <person name="Birren B.W."/>
            <person name="Cuomo C.A."/>
            <person name="White T.C."/>
        </authorList>
    </citation>
    <scope>NUCLEOTIDE SEQUENCE [LARGE SCALE GENOMIC DNA]</scope>
    <source>
        <strain evidence="9">ATCC MYA-4605 / CBS 113480</strain>
    </source>
</reference>
<dbReference type="PROSITE" id="PS00012">
    <property type="entry name" value="PHOSPHOPANTETHEINE"/>
    <property type="match status" value="2"/>
</dbReference>
<evidence type="ECO:0000256" key="6">
    <source>
        <dbReference type="SAM" id="MobiDB-lite"/>
    </source>
</evidence>
<dbReference type="InterPro" id="IPR001242">
    <property type="entry name" value="Condensation_dom"/>
</dbReference>
<dbReference type="PANTHER" id="PTHR45398:SF1">
    <property type="entry name" value="ENZYME, PUTATIVE (JCVI)-RELATED"/>
    <property type="match status" value="1"/>
</dbReference>
<feature type="domain" description="Carrier" evidence="7">
    <location>
        <begin position="3435"/>
        <end position="3511"/>
    </location>
</feature>
<dbReference type="Gene3D" id="2.30.38.10">
    <property type="entry name" value="Luciferase, Domain 3"/>
    <property type="match status" value="1"/>
</dbReference>
<dbReference type="CDD" id="cd19542">
    <property type="entry name" value="CT_NRPS-like"/>
    <property type="match status" value="4"/>
</dbReference>
<feature type="region of interest" description="Disordered" evidence="6">
    <location>
        <begin position="7158"/>
        <end position="7191"/>
    </location>
</feature>
<dbReference type="SMART" id="SM00823">
    <property type="entry name" value="PKS_PP"/>
    <property type="match status" value="5"/>
</dbReference>
<dbReference type="FunFam" id="1.10.1200.10:FF:000024">
    <property type="entry name" value="Nonribosomal peptide synthase Pes1"/>
    <property type="match status" value="1"/>
</dbReference>
<evidence type="ECO:0000256" key="5">
    <source>
        <dbReference type="ARBA" id="ARBA00029454"/>
    </source>
</evidence>
<keyword evidence="1" id="KW-0596">Phosphopantetheine</keyword>
<dbReference type="Pfam" id="PF00501">
    <property type="entry name" value="AMP-binding"/>
    <property type="match status" value="5"/>
</dbReference>
<dbReference type="FunFam" id="3.30.559.30:FF:000003">
    <property type="entry name" value="Nonribosomal peptide synthase SidD"/>
    <property type="match status" value="2"/>
</dbReference>
<dbReference type="InterPro" id="IPR042099">
    <property type="entry name" value="ANL_N_sf"/>
</dbReference>
<dbReference type="InterPro" id="IPR000873">
    <property type="entry name" value="AMP-dep_synth/lig_dom"/>
</dbReference>
<dbReference type="SUPFAM" id="SSF47336">
    <property type="entry name" value="ACP-like"/>
    <property type="match status" value="7"/>
</dbReference>
<dbReference type="PROSITE" id="PS00455">
    <property type="entry name" value="AMP_BINDING"/>
    <property type="match status" value="4"/>
</dbReference>
<dbReference type="CDD" id="cd19545">
    <property type="entry name" value="FUM14_C_NRPS-like"/>
    <property type="match status" value="2"/>
</dbReference>
<evidence type="ECO:0000256" key="4">
    <source>
        <dbReference type="ARBA" id="ARBA00022737"/>
    </source>
</evidence>
<dbReference type="Gene3D" id="3.30.300.30">
    <property type="match status" value="5"/>
</dbReference>
<dbReference type="InterPro" id="IPR023213">
    <property type="entry name" value="CAT-like_dom_sf"/>
</dbReference>
<dbReference type="InterPro" id="IPR036736">
    <property type="entry name" value="ACP-like_sf"/>
</dbReference>
<dbReference type="SUPFAM" id="SSF56801">
    <property type="entry name" value="Acetyl-CoA synthetase-like"/>
    <property type="match status" value="5"/>
</dbReference>
<feature type="domain" description="Carrier" evidence="7">
    <location>
        <begin position="7203"/>
        <end position="7279"/>
    </location>
</feature>
<dbReference type="FunFam" id="3.30.559.30:FF:000005">
    <property type="entry name" value="Nonribosomal peptide synthase Pes1"/>
    <property type="match status" value="3"/>
</dbReference>
<name>C5FK86_ARTOC</name>
<dbReference type="FunFam" id="3.30.559.10:FF:000031">
    <property type="entry name" value="Nonribosomal peptide synthase Pes1"/>
    <property type="match status" value="1"/>
</dbReference>
<dbReference type="OMA" id="YPCSRMQ"/>
<dbReference type="NCBIfam" id="NF003417">
    <property type="entry name" value="PRK04813.1"/>
    <property type="match status" value="5"/>
</dbReference>
<evidence type="ECO:0000313" key="9">
    <source>
        <dbReference type="Proteomes" id="UP000002035"/>
    </source>
</evidence>
<feature type="compositionally biased region" description="Polar residues" evidence="6">
    <location>
        <begin position="7173"/>
        <end position="7185"/>
    </location>
</feature>
<comment type="similarity">
    <text evidence="5">Belongs to the NRP synthetase family.</text>
</comment>
<evidence type="ECO:0000256" key="3">
    <source>
        <dbReference type="ARBA" id="ARBA00022598"/>
    </source>
</evidence>
<gene>
    <name evidence="8" type="ORF">MCYG_02927</name>
</gene>
<dbReference type="FunFam" id="3.40.50.980:FF:000001">
    <property type="entry name" value="Non-ribosomal peptide synthetase"/>
    <property type="match status" value="2"/>
</dbReference>
<keyword evidence="3" id="KW-0436">Ligase</keyword>
<feature type="domain" description="Carrier" evidence="7">
    <location>
        <begin position="4995"/>
        <end position="5071"/>
    </location>
</feature>
<dbReference type="PANTHER" id="PTHR45398">
    <property type="match status" value="1"/>
</dbReference>
<dbReference type="InterPro" id="IPR010071">
    <property type="entry name" value="AA_adenyl_dom"/>
</dbReference>
<dbReference type="Gene3D" id="3.30.559.10">
    <property type="entry name" value="Chloramphenicol acetyltransferase-like domain"/>
    <property type="match status" value="9"/>
</dbReference>
<dbReference type="RefSeq" id="XP_002847421.1">
    <property type="nucleotide sequence ID" value="XM_002847375.1"/>
</dbReference>
<keyword evidence="9" id="KW-1185">Reference proteome</keyword>
<evidence type="ECO:0000256" key="1">
    <source>
        <dbReference type="ARBA" id="ARBA00022450"/>
    </source>
</evidence>
<dbReference type="InterPro" id="IPR006162">
    <property type="entry name" value="Ppantetheine_attach_site"/>
</dbReference>
<dbReference type="SUPFAM" id="SSF52777">
    <property type="entry name" value="CoA-dependent acyltransferases"/>
    <property type="match status" value="19"/>
</dbReference>
<dbReference type="NCBIfam" id="TIGR01733">
    <property type="entry name" value="AA-adenyl-dom"/>
    <property type="match status" value="5"/>
</dbReference>
<dbReference type="InterPro" id="IPR020806">
    <property type="entry name" value="PKS_PP-bd"/>
</dbReference>
<sequence>MQAKNDSTIHWESHLADVAPCHFPRLGASAAGPKRPMTIKVTLDQTQDLKDLCGSNTTALPAVLRATWSLVLRCYTGSDDVCFGYQDATSTDVLPIVRLAFDDDTLISRLVESAQKEYESSLPFHGSVPTNAAGPVEQRLYNTIVSFRSAAKPGTAPPSRAANMTLPEDCRIRLMTKLMGGRMSIFLEWWSVDMTMEQAMGVASTVGKAFSAITTSPTVSVGAFDPLTAFHLKQITKWNSFSLNTVNRCIHEVIHDQVLRKPEAEAICSWDGSFSFQELDLVTSRLAHKLVQLGIGPEVRVPLCFDKSKWNVVAMIAVMKAGGAFVPFDPSHPIPRLQGLVKSLESSLLLCSAQYTQHLATVAETVLPVDEALIKELPSGSDAIRFTSRAKPSNAAYVIFTSGSTGEPKVSETILNGHEVSETDGTLLEHVAFCSSAAAHAGPLRIEEDSRCLQFAAHTFDASLVEILTPLMQGACVCIPSEEARLNNIVQAINDLRVNTATLTPSFIGFIEPADVPGLRSLVLAGEAMSQSHIDTWSKINLVNGFGPTETGVACAVNTKVTATTDPKDIGFPVGGHCWVVNAEDHNRLVPPGCVGELLVEGPTLARGYLNNTQKTKEAFVYDPAWARTSETQGEPRRFYKTGDLVRYNSPEGSFNYVGRKDTQVKFHGQRVELGEIEHGLNLAPNVKHGLVLLPKTGNCKGKLVSILSFSNEITDKFTNDPTSLRLIGTNRKDEYVDMVREAMAAHLPSYMVPSIWVCMESLPLLPSAKLDRKSVAKWVDSMTDEVYHDVSGAQQTEPGANGVSEPANAVEATIQAAWSRILNIPLNRISLDQSFLSLGGDSITAMTCMGQCKKAGLGFTVQEILRSKSIRALAPCAKEVKRTVDLKEEINVDFELQPIQQYHFAIRNDEMGHFNQSFFLKLARKTEERSLRRAVDALVERHSMLRSRFRQSGPNGEWRQYITNDVKTSCRFRIHTVQTKRDAEPAIADSQATLSATKGPLFAVDLFDVNGNQQLLFMTGHHLVIDLVSWRVILEDLEDLLVNPTDPSLSDKSIPFQTWARLQKEHCQNLSLSHVLPHDNVPPANFAYWGTDVKDNIYGASAAEGFEIDAATTSFLLTDCHNGLRTEPVDLFVSVLIHSFGQIFTDREPPAIYNEGHGREIWNESIDIARTIGWFTTLYPIFVTGSTSKNLLDITKHVKDIRRAVPGNGRPYFATRWLTEKGREAWNHHSPMELSFNYLGQYQQLEREGALLNPVDELAGEAKEAGGIADYAIGTPRFGLFEISAVIAAGKLRFSFTFNRHMKHQDLIRQWISHCKHSLQNASKLFMGMPFTPTLSDYPLLALNYDSLNSMVTEKLPLVGAKSVQDIEDAYPCSPMQQGLLLSRSKDGAFYAVNGTYEVKPRVGTRVNAEKLSAAWDLVVRRHACLRTVFIEGLSSDGLYDQVVLRRSPSGPSRLRCTTESEVLSTLNKQGFMQYTDHTPANRFTICETSNGKVFCRLELSHAVMDGASMSIIFDDLCRAYAGDMKDEPGPLFSAYVAYLQTLSLAQGLSFWVPYLDGLDPCHFPVLNDGVTVKKELHNIRLAFKELPALQKFCDYQGFTLPNAIHTAWALTLRSFVGTEDTCFGYLSSGRDAPVEGANVAVGPFINMLVCRVKMPGDATLISVLEQVQKDYMDSLPHKHTSLAEVQHALKLTDTSLFNTCVSYRKLPPTKDKKPLISFDEFAPTHDPDEYPISINIEASDEVVAIDLDYWTDSICDKQGRNIAFSFIRCLENITHNSHLEISKLDNLSSLDYETIWGWNSRIPLTIPDCVHYVIMKQTAQRPDAQAICGFDASFTYKELDEVSSRLASYLVALGVTPETFVPTCFDKSAYTVVSMLAVLKAGGACVPLDATHPMPALETRVVDTEAQIVVASAARAAMFDDMVPYVVAVDAEFLEQLPDYGENNGIPAEPCNPAFVIFTSGSTGKPKGVVLEHSAMVTSAEAHGSALGVGPNTRFLQFATYTFDNSLEEMFTTLMRGGCVCVPSEDDRFNDLAGAIDRLDANFMDLTPTVATFLKPADVPKIKAMAVGGEALTKKAQEIWGGSIPMHNQYGPSECSINCAHNGDAGTVEDVSNIGRSVGSVSWVVDPADHNKLVPVGCVGELCVEGPIVARGYLNDEEKTAKSFVKNPAWAARDPNTREFSTRRMYKTGDLVRYNSDGTMAFLGRKDTQVKFNGQRIELGEIEYHVKKNLPEDAQSAVQLVVFGGAKSLAAFLCLQPPADADTDQTILPMTSSIQSLAKELEAAVTKSLPAYMVPSSYIPVAKMPMTSSGKLDRRTLTIWAKELSDEVAITYRLGGVGGRAPETEAEKLLQKLWASILSKPADSIGADDSFFRHGGDSIGAMKLVSAARAKGISLSVAKIFSAPKLSDMASTCSITSLSNKSLEAGAVNKEPLKQFELLPSKISINALVDEVASICQVDASMIYDMYPCTSMQGGLVALSSKTPGSYVAQSTFKLPADIDFDKFRASWQTVADSEVVLRTRVVFTDLIGFLQVVVNEPIQWHSVSRLDDIKDENRHLPGRDGGALARYTIVGEGSSTPYFVWTAHHALYDGWSIPTLLERVAYCYRNPRSANAGTEASFPEFIKYLSTIDRKASDNFWISKLEDPKATPFPALPSTSYKVEATSKCTHYAEVAKSSSRETTVASIIRAAWGLTMALYTSCDDVIFGEILTGRDAPVPGIEDMIGPTLTSIPTRVQINREQTVSEFLQDMQKQLAETMAYQFAGLSHIKRLGDDASAACEFQNAIAITQDADETADGFWDMISSGTTGNNFYTYPLNLSCTLRQSKIDIEAYYDQTIISTWQVERLLRQFDTILHSLSLADNTQKKVGEIELISSKELKELEDMNKHGAKFVDRCIHDLIQERAKLHPHAEAICSWDGSFTYQELDNLSSALAHHLIELGVGSNPEIFVPICFEKSAFTIIAMLAIFKAGGAFVTLDPEHPVSRLQGIIADVEASLILCSPKYLELCDSVAPQALAVDLTMLQRLPQRYQPTPQVSTSNAAYIIFTSGTTGTPKGTLIEHSAYCSSAAAHAPALGMSPGCRVLQFASYTFDACCPEILTTLILGGCVCVPSEWERLNDIANYINDKRISNATLTPSFVQLMNPDDIPNLKYLALVGEAMSPAHVANWAGKLNLLNGYGPSECSVSAVINSKMDVNSYHKNVGRPLDRCWLVDPFNHDRLVPIGAVGELLVEGVTLARGYLNRAEKTKEVFIQNPKWASQNNGAIRRMYKTGDLLKYDPDGSMNLIFMGRKDTQAKVRGQRLELDEVEHHLGADSLIQHALVAVPTKGFAAKKLTVAVTFYSLGDPAPAASLEVISSEEAINMASEARERLRKRLPGYMVPSKWVVFQKLPLMSSGKLNRRQIVTFLEKMEDNPEITSTAPSATPDTPVEANKTVSQLDIRENLWKVWSQILNLPVEDADMNSSFLHLGGDSISAMQVMARCRSQGITANVQDIMQSKSITDLATRVKISKALTTTPEKAAKPIENGRPFGLSPIQQVYLDNVGDNWRQFNQSVLLKITKRKSNDAISRAMDKLISLHPMLHARFQRNKNGEWRQHISSNLKGSLKLQTHSDARRGQMGSLIEESQKSLDIENGPLVAANVFNLPGSETQISIAIHHLVIDVVSWRIILQDLEDLLNGASIIRQDLTFQSWCESQLQNAQKDSVKHVIPANDITPADLNYWGMAGKSNTFGEVLTEELEIDQQTTALILDACQKKLGADLVDVLLATILLSFRQEFTDRRVPPAVFNEGHGREPWDSSCDPSSIVGWFTTMSPVYLPVDADTDSNSSFIDTIRWVQEFRSRTPGKGRPYFAYRELTKDGKEAFRNHWPMEIAFNYLGQMQANSQAESLLEPVDGAGGQSVNSLSDIGPNVPRFALIEISAVIAQGAMKLSFTYNKKMHRQQGIQSWFSKCQTLLEGSYRVNENIPPTQFPRLPLAYGSSRKIVEELPSLGLKSLDDLEDVYMISPMQRGILISQLKDPKKYAYHSVFEVKSNKRGHRINLQQLEAAWQAVVCRHSSLRTVFIDSVAGNNLMDQVVLKKFHARTLLREPSTEDYKAALDNLEPLDYTERQPPHRMTLCQTPSGRVICKLEISHAVSDGSSMMTLLNDLSTAYDSSSTIETAMPYSNFIAHLQLTSKEAGIDYWKTYLSGLEPCTLPSLAPVPPPKERTVGEYVMKLNVGSELQAFCKREGLTQSNVLQLVWGLVLRAYTGSDEICFGYVASGRDLPIDGIYEAVGAFINMLICRLNLTDNAVLIDVLQKTQADYMQGIGYQNCSLAEVQHELGLSDTTLFNTVFTFQKRPGSDESNDTALSFESLGATDPNEFNMSINIAAIDSYLEIDFGYWSDTVSDAHAKNIANTFQQVLSDIIENGVDRPLGDINLFGEHSYQQVRSWNAQSPNVVNKCVHEIIEEQAMLRPRSALAICAWDATFTYAELDAAASRVAAQLVNLGVGPDVYVPLCFEKSAWTIVAQYGILKAGGAFVSLDPSHPEQRLANLIEDVGAEVVLCSSRHHGKIRNIAKKAVVLDSKTVQQFPRQPSQQPDNYPDPSNAAYIIFTSGTTGKPKGTVIEHAAICTGSAAHGKALLMDSSSRVLQFASYTFDASVTEILTALQVGATIYVPSDEERMNDLQDVIAKGKVNWTLLTPSVLSTLKPEKVPTLKTIVTGGEAMSEKAIKEWVGGPAVVNAYGPTEASVVASASMKVNKSGISVDQNRSNIGTACGCRTWVVDPHNINRLMPVGAVGELLIEGRTVARGYINNPEKTSEVFISNPEFSRERRFRSLFSQRHRMYRSGDLVRYNPDGTINYISRKDTQIKLNGQRIELGEIEYHCKVNLPDQTQAGVDLIVPSDRAKKTLAVFFSVPSVGSLPSTLTNTDGSPADDLLLPMNDAIRTIAKTLETKLGTAIPTYMVPHLFIPMSKLPWSASGKLDRNRLRNITQALSKESIKSYRLTGVAGKRNITTGIESKLQALWESVLDLPKGSVGAGDSFFRLGGDSLAAMQLSGSARSCGISLTFANIFKHPILADMASTCAVLKGGPSAEVRPFSLLKTTESIDMVKSEVSQLCRISLDLVHDIYPCSSLQEGLIALSLKQPGAYVAHNVFKLSSSLNLELFKAAWQKTVDDLTTLRTRIVHTASSNFLQVVLKHDTISWHSARSLEELSGEAATVPSFNGGSLTKYTIVEAPSCRYFTWSIHHALYDGWSLPLILQRVESIYRGQEPAAPKSSYADFISYLSTTDQNSTKEFWTAKLADIACSKFPPLSSTKDQSDTKTISRRIEASSTGSVTLPTVIRAAWAMILAEYTASNDVCFGEIMTGRNINVPGIVDIVGPTLTTVPTRIQVNPQTTVTNFLQEVQQGSADVVPHQHAGLQYIRRLNGDASEACDFQNLLVIQTAQGGNQEDLWEIQTNGDVNNFFTYPLVLECQLSKKDVAVTIYHKEGTISTWNVERILDQFTYVLSQLSKKSLSTKLSEVEVICPEDKETIKWWNRRKPNQVNECIHDLFYHVADTQPNKLAVIDFEWQLTYREFRELSLRFAKHLSKYGVGPEIFVPICVDKSVWTMVAIMAVIMAGGAYVPLDPQHPSSRHKEIVEESGAKLVICSPKYFDQFSTFAGKVLTIDDATVMSLPNVHSTLSSGVKPHNSAYAIFTSGSTGKAKGIVIEHRAFASSSAGYSVDLCMNADSRVFQFASVSFDASVMEILTTLTIGACICIPSEKERLADIPGAIHRMNVTWAFMTPSVANIIDPDTTPSLKTLVSGGEAISGEVISKWADKVQLINAYGPTETTVIAVSNSKVSLEKSTLSIGHSIQPTLTWVVDPRDHNKLAPLGAIGELVLEGPVLAREYLNSPEKTAEGFPENPAWAAQFPSTSQSTRRVHKTGDLVRYTSIGDLEYFGRKDHQVKLNGQRLELGEIQSRLITNVEVRHALVLMPKSGPCKKRLVAVLALENLGSPKDIMTSTLEIYRDTTLVTKANAKIAKIQDDLSSQLPPFMVPQLWVPVKAIPLLASGKLDRKLATKWLEDMDEEMFNQINSSTEEEADSSAQSTEITEVLRKIWASVLNLDVKDVKLNKSFMSLGGDSITAMGVMSRCRKESIELSLHDVLRSKSITHLASCVGHKVSGPQKEEVANELFDLSPIQQLYFQSSHAHNKDSRFNQSFTLRITQPTDPNTVKLAIEAIVNKHSMLRARFVRNGHHWRQKITKDMNASYRYRVHDNTRKYDVPHILKDAQMCLNIEQGPILSAELLNIKSEGQFIFMAVHHACVDMVSWRIILQDLQEFLETKSLAIDKPLSFQTWCSVQTANLKSQDTASLLPFDVKPSNLSYWGMEGKQNIYHDAEYETFQLDKATSTLALGDSHKSFQTEPIDLFLTAIAHSFARVFPDREVPTLYNEGHGRESWQGGPDLSRTVGWFTSICPASVPVDLQNGKDDVLDTLKRAKDIRRQVPDNGRPYFANKYSMGNTSQEDNSFPMEIIFNYLGRMQQLERDDSLLQQADLITDEEDSRSTGDVGPKTIRFALFEISAIVLQDQIRFTFMFNKNMKNGQGIRRWISECKHTLHETVDAMSCSPAEPTLSDYPLLPISYEGLQKLVKSIFPRVGVANRDQVEDIYPCSPIQEGILLSQLRDPESYVFNTSFEVKSAQGNGIDAQKLGRAWQKVVDRHAALRTVFIDSPCRGVTFCQLVVKEADSGVIHISSSNSNAMDKLHNIRLKDMNGKKRPQLPHQLTICSKSDGSVVIKIEINHAVIDGGSVSILMADLVAAYENRLPIGPGPLYSDYIRFIRSQSTVDEVRFWKGYLQGLKPCHLPRLNSLPNVQKQLRTTLVKFERYSELQSLCEQQKVTMANVMHAAWAVVLRAYVGSDDVCFGYLSAGRDAPVNGIQETIGAFINMLCCRVVFSPRASFHEIFRKVQDDYLDSLPYQRCSLAEVQHELGLSGKPLYNTAISTQNHAKSGDAVKESIIFEPLGGHDPSEYAVTVNIETAKDDEGILLRYWDNMVSEAEAQKLASSMAHVLASFISHPEQLVSDYDPTQAATSTVSKDIRKETLPQTIREEAKQAEMQPNLGQSFGASVDTEQLLNNNAELRKIVDSCVQDILQKMAKSGQLATKSADEILLNTASRDVEGNNRAIRTDHAPDFENQGMDLETATPSETYQNSDYNPKTDTDRTSMAAHINKRGRSAAIEKKLLVLWSSMLEMEEDSISGEDSFFELGGDSLTAMRLVGAARDEGLSLTVADVFRNPVFEDMVAVIRVASMMNTYIDGADMDDFNAQSQAIRSAATSELYQRFSLVKAPNIDTFLQNNIIPKVGVFKGGMADVLPVTDFQALAITGSLLESRWMLNYFYLDGYGVLDLRRLKRSFIRLVHSVDILRTVFLPSGDRFLQVVLRKVRPDFFVYETESNLDEFTAMLQQRDREQGPRLGEAFVNFTVVKEKDSDHHRIIIRLSHAQYDGVCMPKILSAIQAGYEDEPLPVMSSFASYVRSSASTITSDHYQHWKTLLKGSKMTEIVRREGPNYRRSAGATSHLEQTVLLPSLAHGNITTATVIKAAWAMVLAQLSGSPDVVFGHTISGRNATVPGVESTVGPCLNIIPVRVQFGEFWTALDLLRFVQDQQVTNMPYEALGFREITKHCTEWPDWTNFTTIVQHQNISVTDEMTLGRNTYTFGTVGTEEDFADFSISSSSDGDRCEIVLGFSLNSSITPIFAQKVLNMLCNTISNFMADTSMVLPSPQQISKMPPQTIDETGKPSDSYFLSSQLQDLTQAEILVLSDILSRAWRQVLGEENTSSLNLESSFFDLNGDIMGLAQVAWLLEQEGFKVRVEDLIDHPTMLGQMATICSQRTLEKEKAIEASSSQTSIEDEYDSVPNPKVEKNSWFKALGMARRMVRRNTRPN</sequence>
<dbReference type="FunFam" id="3.40.50.12780:FF:000014">
    <property type="entry name" value="Nonribosomal peptide synthetase 1"/>
    <property type="match status" value="5"/>
</dbReference>
<protein>
    <submittedName>
        <fullName evidence="8">Nonribosomal peptide synthase</fullName>
    </submittedName>
</protein>
<dbReference type="FunFam" id="3.30.559.10:FF:000037">
    <property type="entry name" value="Nonribosomal peptide synthase Pes1"/>
    <property type="match status" value="1"/>
</dbReference>
<keyword evidence="2" id="KW-0597">Phosphoprotein</keyword>
<dbReference type="Pfam" id="PF00550">
    <property type="entry name" value="PP-binding"/>
    <property type="match status" value="7"/>
</dbReference>
<dbReference type="STRING" id="554155.C5FK86"/>
<accession>C5FK86</accession>
<dbReference type="Gene3D" id="1.10.1200.10">
    <property type="entry name" value="ACP-like"/>
    <property type="match status" value="7"/>
</dbReference>
<dbReference type="FunFam" id="3.30.559.10:FF:000017">
    <property type="entry name" value="Nonribosomal peptide synthase Pes1"/>
    <property type="match status" value="3"/>
</dbReference>
<dbReference type="Gene3D" id="3.30.559.30">
    <property type="entry name" value="Nonribosomal peptide synthetase, condensation domain"/>
    <property type="match status" value="10"/>
</dbReference>
<dbReference type="Proteomes" id="UP000002035">
    <property type="component" value="Unassembled WGS sequence"/>
</dbReference>
<dbReference type="FunFam" id="3.30.559.30:FF:000002">
    <property type="entry name" value="Nonribosomal peptide synthase Pes1"/>
    <property type="match status" value="3"/>
</dbReference>
<dbReference type="GO" id="GO:0031177">
    <property type="term" value="F:phosphopantetheine binding"/>
    <property type="evidence" value="ECO:0007669"/>
    <property type="project" value="InterPro"/>
</dbReference>
<evidence type="ECO:0000259" key="7">
    <source>
        <dbReference type="PROSITE" id="PS50075"/>
    </source>
</evidence>
<keyword evidence="4" id="KW-0677">Repeat</keyword>
<dbReference type="Gene3D" id="3.40.50.980">
    <property type="match status" value="2"/>
</dbReference>
<dbReference type="FunFam" id="3.30.300.30:FF:000015">
    <property type="entry name" value="Nonribosomal peptide synthase SidD"/>
    <property type="match status" value="5"/>
</dbReference>
<dbReference type="EMBL" id="DS995703">
    <property type="protein sequence ID" value="EEQ30108.1"/>
    <property type="molecule type" value="Genomic_DNA"/>
</dbReference>
<dbReference type="FunFam" id="1.10.1200.10:FF:000005">
    <property type="entry name" value="Nonribosomal peptide synthetase 1"/>
    <property type="match status" value="3"/>
</dbReference>
<feature type="domain" description="Carrier" evidence="7">
    <location>
        <begin position="6074"/>
        <end position="6150"/>
    </location>
</feature>